<dbReference type="InterPro" id="IPR000048">
    <property type="entry name" value="IQ_motif_EF-hand-BS"/>
</dbReference>
<gene>
    <name evidence="6" type="ORF">HPP92_006484</name>
    <name evidence="5" type="ORF">HPP92_006748</name>
</gene>
<dbReference type="GO" id="GO:0005516">
    <property type="term" value="F:calmodulin binding"/>
    <property type="evidence" value="ECO:0007669"/>
    <property type="project" value="UniProtKB-KW"/>
</dbReference>
<dbReference type="Gene3D" id="1.20.5.190">
    <property type="match status" value="1"/>
</dbReference>
<dbReference type="Proteomes" id="UP000636800">
    <property type="component" value="Chromosome 3"/>
</dbReference>
<evidence type="ECO:0000313" key="6">
    <source>
        <dbReference type="EMBL" id="KAG0489621.1"/>
    </source>
</evidence>
<feature type="signal peptide" evidence="4">
    <location>
        <begin position="1"/>
        <end position="18"/>
    </location>
</feature>
<reference evidence="7 8" key="1">
    <citation type="journal article" date="2020" name="Nat. Food">
        <title>A phased Vanilla planifolia genome enables genetic improvement of flavour and production.</title>
        <authorList>
            <person name="Hasing T."/>
            <person name="Tang H."/>
            <person name="Brym M."/>
            <person name="Khazi F."/>
            <person name="Huang T."/>
            <person name="Chambers A.H."/>
        </authorList>
    </citation>
    <scope>NUCLEOTIDE SEQUENCE [LARGE SCALE GENOMIC DNA]</scope>
    <source>
        <tissue evidence="5">Leaf</tissue>
    </source>
</reference>
<evidence type="ECO:0000256" key="2">
    <source>
        <dbReference type="ARBA" id="ARBA00024341"/>
    </source>
</evidence>
<evidence type="ECO:0000256" key="4">
    <source>
        <dbReference type="SAM" id="SignalP"/>
    </source>
</evidence>
<keyword evidence="7" id="KW-1185">Reference proteome</keyword>
<accession>A0A835RL11</accession>
<comment type="caution">
    <text evidence="5">The sequence shown here is derived from an EMBL/GenBank/DDBJ whole genome shotgun (WGS) entry which is preliminary data.</text>
</comment>
<evidence type="ECO:0008006" key="9">
    <source>
        <dbReference type="Google" id="ProtNLM"/>
    </source>
</evidence>
<feature type="compositionally biased region" description="Polar residues" evidence="3">
    <location>
        <begin position="241"/>
        <end position="251"/>
    </location>
</feature>
<evidence type="ECO:0000256" key="3">
    <source>
        <dbReference type="SAM" id="MobiDB-lite"/>
    </source>
</evidence>
<dbReference type="Proteomes" id="UP000639772">
    <property type="component" value="Chromosome 3"/>
</dbReference>
<sequence>MQLLFLLLLLLLFNSMPPLPVDELEQNKHVDSAAIDSDAAVSAASVDANVSRLATATRFPSKSNEELAAIKIQTAFRGYLARRALRALRGLVRLKSLIHGNSVKRQAATTLRCMQTLARVQSQIRSRRLRMLEENQALQRQLLLKRERDIENLRMSEEWDDSIQSKEQIEAGLLSKQEATVRRERALAYAFSHQWRNSSKLVNPTFMDTKNPQWGWSWLERWMAARPWESRSAATDKEPNGDQSSIKSSNGGEILKSYARRETVVDGAATTMPEKSARPPSRQSLATPRTKLPSSTGKTKSASPRSGRTHTMTTPGASSACSRSGQGGTA</sequence>
<dbReference type="EMBL" id="JADCNM010000003">
    <property type="protein sequence ID" value="KAG0489621.1"/>
    <property type="molecule type" value="Genomic_DNA"/>
</dbReference>
<protein>
    <recommendedName>
        <fullName evidence="9">Protein IQ-DOMAIN 1</fullName>
    </recommendedName>
</protein>
<dbReference type="PROSITE" id="PS50096">
    <property type="entry name" value="IQ"/>
    <property type="match status" value="1"/>
</dbReference>
<feature type="compositionally biased region" description="Polar residues" evidence="3">
    <location>
        <begin position="281"/>
        <end position="324"/>
    </location>
</feature>
<feature type="chain" id="PRO_5036240339" description="Protein IQ-DOMAIN 1" evidence="4">
    <location>
        <begin position="19"/>
        <end position="330"/>
    </location>
</feature>
<organism evidence="5 7">
    <name type="scientific">Vanilla planifolia</name>
    <name type="common">Vanilla</name>
    <dbReference type="NCBI Taxonomy" id="51239"/>
    <lineage>
        <taxon>Eukaryota</taxon>
        <taxon>Viridiplantae</taxon>
        <taxon>Streptophyta</taxon>
        <taxon>Embryophyta</taxon>
        <taxon>Tracheophyta</taxon>
        <taxon>Spermatophyta</taxon>
        <taxon>Magnoliopsida</taxon>
        <taxon>Liliopsida</taxon>
        <taxon>Asparagales</taxon>
        <taxon>Orchidaceae</taxon>
        <taxon>Vanilloideae</taxon>
        <taxon>Vanilleae</taxon>
        <taxon>Vanilla</taxon>
    </lineage>
</organism>
<dbReference type="AlphaFoldDB" id="A0A835RL11"/>
<dbReference type="SMART" id="SM00015">
    <property type="entry name" value="IQ"/>
    <property type="match status" value="1"/>
</dbReference>
<keyword evidence="4" id="KW-0732">Signal</keyword>
<evidence type="ECO:0000313" key="5">
    <source>
        <dbReference type="EMBL" id="KAG0487937.1"/>
    </source>
</evidence>
<dbReference type="OrthoDB" id="1923765at2759"/>
<evidence type="ECO:0000313" key="8">
    <source>
        <dbReference type="Proteomes" id="UP000639772"/>
    </source>
</evidence>
<name>A0A835RL11_VANPL</name>
<comment type="similarity">
    <text evidence="2">Belongs to the IQD family.</text>
</comment>
<feature type="region of interest" description="Disordered" evidence="3">
    <location>
        <begin position="230"/>
        <end position="330"/>
    </location>
</feature>
<evidence type="ECO:0000256" key="1">
    <source>
        <dbReference type="ARBA" id="ARBA00022860"/>
    </source>
</evidence>
<proteinExistence type="inferred from homology"/>
<evidence type="ECO:0000313" key="7">
    <source>
        <dbReference type="Proteomes" id="UP000636800"/>
    </source>
</evidence>
<dbReference type="Pfam" id="PF00612">
    <property type="entry name" value="IQ"/>
    <property type="match status" value="1"/>
</dbReference>
<dbReference type="PANTHER" id="PTHR32295:SF216">
    <property type="entry name" value="PROTEIN IQ-DOMAIN 3"/>
    <property type="match status" value="1"/>
</dbReference>
<dbReference type="EMBL" id="JADCNL010000003">
    <property type="protein sequence ID" value="KAG0487937.1"/>
    <property type="molecule type" value="Genomic_DNA"/>
</dbReference>
<dbReference type="PANTHER" id="PTHR32295">
    <property type="entry name" value="IQ-DOMAIN 5-RELATED"/>
    <property type="match status" value="1"/>
</dbReference>
<keyword evidence="1" id="KW-0112">Calmodulin-binding</keyword>